<comment type="caution">
    <text evidence="1">The sequence shown here is derived from an EMBL/GenBank/DDBJ whole genome shotgun (WGS) entry which is preliminary data.</text>
</comment>
<proteinExistence type="predicted"/>
<dbReference type="EMBL" id="BPQB01000048">
    <property type="protein sequence ID" value="GJE95346.1"/>
    <property type="molecule type" value="Genomic_DNA"/>
</dbReference>
<dbReference type="SUPFAM" id="SSF52058">
    <property type="entry name" value="L domain-like"/>
    <property type="match status" value="1"/>
</dbReference>
<evidence type="ECO:0000313" key="1">
    <source>
        <dbReference type="EMBL" id="GJE95346.1"/>
    </source>
</evidence>
<reference evidence="1 2" key="1">
    <citation type="submission" date="2021-08" db="EMBL/GenBank/DDBJ databases">
        <title>Draft Genome Sequence of Phanerochaete sordida strain YK-624.</title>
        <authorList>
            <person name="Mori T."/>
            <person name="Dohra H."/>
            <person name="Suzuki T."/>
            <person name="Kawagishi H."/>
            <person name="Hirai H."/>
        </authorList>
    </citation>
    <scope>NUCLEOTIDE SEQUENCE [LARGE SCALE GENOMIC DNA]</scope>
    <source>
        <strain evidence="1 2">YK-624</strain>
    </source>
</reference>
<sequence>MVQGGAIHVSTPFVPQELIDYIIDAVQGDGPTLKRCSLVGKAWLPRCSRAIFHSFRISGLPTVSSLSNFSHFLISSPRISVSIRSLELYFAHEFLAPLGALITHLQLLESLTLTGVDLVEGSFHLTSVPECTGRSLKLLSASRLPMDTISHVQHLFAAVDSLQISSCTRGLHGIISHVVRELVVHIHGTDALEGLAKLVDPTTLQSLVLDLSATYYHGVDLTAVDAFLRVVGAHLKHLEYIHAAAGWLSSPIDLPGLQACSELRSIVMRAPQSIPFNHNLWLETVALLAFIPRQTSQVKLATACKTAKVVVQAMPWDAVGAALEHCDSLDDLRITVFDFESEAIPPAEYFFACEVILQKLPRRLSRVTHFV</sequence>
<gene>
    <name evidence="1" type="ORF">PsYK624_115300</name>
</gene>
<protein>
    <submittedName>
        <fullName evidence="1">Uncharacterized protein</fullName>
    </submittedName>
</protein>
<dbReference type="Proteomes" id="UP000703269">
    <property type="component" value="Unassembled WGS sequence"/>
</dbReference>
<dbReference type="OrthoDB" id="2747681at2759"/>
<accession>A0A9P3GI32</accession>
<evidence type="ECO:0000313" key="2">
    <source>
        <dbReference type="Proteomes" id="UP000703269"/>
    </source>
</evidence>
<organism evidence="1 2">
    <name type="scientific">Phanerochaete sordida</name>
    <dbReference type="NCBI Taxonomy" id="48140"/>
    <lineage>
        <taxon>Eukaryota</taxon>
        <taxon>Fungi</taxon>
        <taxon>Dikarya</taxon>
        <taxon>Basidiomycota</taxon>
        <taxon>Agaricomycotina</taxon>
        <taxon>Agaricomycetes</taxon>
        <taxon>Polyporales</taxon>
        <taxon>Phanerochaetaceae</taxon>
        <taxon>Phanerochaete</taxon>
    </lineage>
</organism>
<dbReference type="AlphaFoldDB" id="A0A9P3GI32"/>
<name>A0A9P3GI32_9APHY</name>
<keyword evidence="2" id="KW-1185">Reference proteome</keyword>